<feature type="transmembrane region" description="Helical" evidence="7">
    <location>
        <begin position="249"/>
        <end position="268"/>
    </location>
</feature>
<dbReference type="CDD" id="cd06550">
    <property type="entry name" value="TM_ABC_iron-siderophores_like"/>
    <property type="match status" value="1"/>
</dbReference>
<dbReference type="SUPFAM" id="SSF81345">
    <property type="entry name" value="ABC transporter involved in vitamin B12 uptake, BtuC"/>
    <property type="match status" value="1"/>
</dbReference>
<dbReference type="AlphaFoldDB" id="A0A6J4U4F5"/>
<dbReference type="EMBL" id="CADCWG010000031">
    <property type="protein sequence ID" value="CAA9538116.1"/>
    <property type="molecule type" value="Genomic_DNA"/>
</dbReference>
<keyword evidence="6" id="KW-0813">Transport</keyword>
<keyword evidence="5 7" id="KW-0472">Membrane</keyword>
<evidence type="ECO:0000256" key="2">
    <source>
        <dbReference type="ARBA" id="ARBA00008034"/>
    </source>
</evidence>
<proteinExistence type="inferred from homology"/>
<dbReference type="InterPro" id="IPR001626">
    <property type="entry name" value="ABC_TroCD"/>
</dbReference>
<evidence type="ECO:0000313" key="8">
    <source>
        <dbReference type="EMBL" id="CAA9538116.1"/>
    </source>
</evidence>
<evidence type="ECO:0000256" key="7">
    <source>
        <dbReference type="SAM" id="Phobius"/>
    </source>
</evidence>
<name>A0A6J4U4F5_9BACT</name>
<keyword evidence="3 6" id="KW-0812">Transmembrane</keyword>
<comment type="subcellular location">
    <subcellularLocation>
        <location evidence="6">Cell membrane</location>
        <topology evidence="6">Multi-pass membrane protein</topology>
    </subcellularLocation>
    <subcellularLocation>
        <location evidence="1">Membrane</location>
        <topology evidence="1">Multi-pass membrane protein</topology>
    </subcellularLocation>
</comment>
<dbReference type="InterPro" id="IPR037294">
    <property type="entry name" value="ABC_BtuC-like"/>
</dbReference>
<dbReference type="GO" id="GO:0010043">
    <property type="term" value="P:response to zinc ion"/>
    <property type="evidence" value="ECO:0007669"/>
    <property type="project" value="TreeGrafter"/>
</dbReference>
<comment type="similarity">
    <text evidence="2 6">Belongs to the ABC-3 integral membrane protein family.</text>
</comment>
<feature type="transmembrane region" description="Helical" evidence="7">
    <location>
        <begin position="12"/>
        <end position="36"/>
    </location>
</feature>
<dbReference type="Pfam" id="PF00950">
    <property type="entry name" value="ABC-3"/>
    <property type="match status" value="1"/>
</dbReference>
<sequence>MPDLAEPFRYEFFRNGVIAATLVGALCGLIGVYIVLRGMSYIGHGLSHSVFGGAVVSHVFAWNFYLGAGLWGFISALLINAAGRRGKVGADAAIGIVTTTSFAVGVAIISKRRTFTRDVEAALFGNILGVTEFDLLVIGAVTAAVMTVVFFAYKQLLFATFDPELARIHGIPTTWVDTGFALALAATVVATMNVVGVTLIAAAIVIPPTTARLLSDAFGRVLMISTILGALFGFGGMMLSYAYDVASGAAIVLFAAAVFAGVYTWTAVQRRLLAYRRSGPARAPFEHLT</sequence>
<dbReference type="PANTHER" id="PTHR30477:SF13">
    <property type="entry name" value="IRON TRANSPORT SYSTEM MEMBRANE PROTEIN HI_0360-RELATED"/>
    <property type="match status" value="1"/>
</dbReference>
<feature type="transmembrane region" description="Helical" evidence="7">
    <location>
        <begin position="218"/>
        <end position="243"/>
    </location>
</feature>
<protein>
    <submittedName>
        <fullName evidence="8">Mn-Zn_transporter_SitD</fullName>
    </submittedName>
</protein>
<feature type="transmembrane region" description="Helical" evidence="7">
    <location>
        <begin position="180"/>
        <end position="206"/>
    </location>
</feature>
<reference evidence="8" key="1">
    <citation type="submission" date="2020-02" db="EMBL/GenBank/DDBJ databases">
        <authorList>
            <person name="Meier V. D."/>
        </authorList>
    </citation>
    <scope>NUCLEOTIDE SEQUENCE</scope>
    <source>
        <strain evidence="8">AVDCRST_MAG49</strain>
    </source>
</reference>
<dbReference type="PANTHER" id="PTHR30477">
    <property type="entry name" value="ABC-TRANSPORTER METAL-BINDING PROTEIN"/>
    <property type="match status" value="1"/>
</dbReference>
<evidence type="ECO:0000256" key="5">
    <source>
        <dbReference type="ARBA" id="ARBA00023136"/>
    </source>
</evidence>
<evidence type="ECO:0000256" key="6">
    <source>
        <dbReference type="RuleBase" id="RU003943"/>
    </source>
</evidence>
<accession>A0A6J4U4F5</accession>
<evidence type="ECO:0000256" key="1">
    <source>
        <dbReference type="ARBA" id="ARBA00004141"/>
    </source>
</evidence>
<keyword evidence="4 7" id="KW-1133">Transmembrane helix</keyword>
<feature type="transmembrane region" description="Helical" evidence="7">
    <location>
        <begin position="88"/>
        <end position="109"/>
    </location>
</feature>
<evidence type="ECO:0000256" key="3">
    <source>
        <dbReference type="ARBA" id="ARBA00022692"/>
    </source>
</evidence>
<dbReference type="GO" id="GO:0055085">
    <property type="term" value="P:transmembrane transport"/>
    <property type="evidence" value="ECO:0007669"/>
    <property type="project" value="InterPro"/>
</dbReference>
<organism evidence="8">
    <name type="scientific">uncultured Thermomicrobiales bacterium</name>
    <dbReference type="NCBI Taxonomy" id="1645740"/>
    <lineage>
        <taxon>Bacteria</taxon>
        <taxon>Pseudomonadati</taxon>
        <taxon>Thermomicrobiota</taxon>
        <taxon>Thermomicrobia</taxon>
        <taxon>Thermomicrobiales</taxon>
        <taxon>environmental samples</taxon>
    </lineage>
</organism>
<gene>
    <name evidence="8" type="ORF">AVDCRST_MAG49-531</name>
</gene>
<feature type="transmembrane region" description="Helical" evidence="7">
    <location>
        <begin position="121"/>
        <end position="153"/>
    </location>
</feature>
<dbReference type="GO" id="GO:0043190">
    <property type="term" value="C:ATP-binding cassette (ABC) transporter complex"/>
    <property type="evidence" value="ECO:0007669"/>
    <property type="project" value="InterPro"/>
</dbReference>
<dbReference type="Gene3D" id="1.10.3470.10">
    <property type="entry name" value="ABC transporter involved in vitamin B12 uptake, BtuC"/>
    <property type="match status" value="1"/>
</dbReference>
<evidence type="ECO:0000256" key="4">
    <source>
        <dbReference type="ARBA" id="ARBA00022989"/>
    </source>
</evidence>